<dbReference type="Proteomes" id="UP000830729">
    <property type="component" value="Chromosome"/>
</dbReference>
<dbReference type="GeneID" id="72186722"/>
<dbReference type="SUPFAM" id="SSF51679">
    <property type="entry name" value="Bacterial luciferase-like"/>
    <property type="match status" value="1"/>
</dbReference>
<evidence type="ECO:0000313" key="4">
    <source>
        <dbReference type="Proteomes" id="UP000830729"/>
    </source>
</evidence>
<dbReference type="InterPro" id="IPR050564">
    <property type="entry name" value="F420-G6PD/mer"/>
</dbReference>
<dbReference type="RefSeq" id="WP_248650067.1">
    <property type="nucleotide sequence ID" value="NZ_CP096659.1"/>
</dbReference>
<dbReference type="AlphaFoldDB" id="A0A8U0HT10"/>
<evidence type="ECO:0000259" key="2">
    <source>
        <dbReference type="Pfam" id="PF00296"/>
    </source>
</evidence>
<dbReference type="PANTHER" id="PTHR43244">
    <property type="match status" value="1"/>
</dbReference>
<dbReference type="Gene3D" id="3.20.20.30">
    <property type="entry name" value="Luciferase-like domain"/>
    <property type="match status" value="1"/>
</dbReference>
<feature type="domain" description="Luciferase-like" evidence="2">
    <location>
        <begin position="9"/>
        <end position="295"/>
    </location>
</feature>
<dbReference type="InterPro" id="IPR019945">
    <property type="entry name" value="F420_G6P_DH-rel"/>
</dbReference>
<keyword evidence="1 3" id="KW-0560">Oxidoreductase</keyword>
<reference evidence="3 4" key="1">
    <citation type="submission" date="2022-04" db="EMBL/GenBank/DDBJ databases">
        <title>Diverse halophilic archaea isolated from saline environments.</title>
        <authorList>
            <person name="Cui H.-L."/>
        </authorList>
    </citation>
    <scope>NUCLEOTIDE SEQUENCE [LARGE SCALE GENOMIC DNA]</scope>
    <source>
        <strain evidence="3 4">XZYJT49</strain>
    </source>
</reference>
<dbReference type="Pfam" id="PF00296">
    <property type="entry name" value="Bac_luciferase"/>
    <property type="match status" value="1"/>
</dbReference>
<organism evidence="3 4">
    <name type="scientific">Halorussus limi</name>
    <dbReference type="NCBI Taxonomy" id="2938695"/>
    <lineage>
        <taxon>Archaea</taxon>
        <taxon>Methanobacteriati</taxon>
        <taxon>Methanobacteriota</taxon>
        <taxon>Stenosarchaea group</taxon>
        <taxon>Halobacteria</taxon>
        <taxon>Halobacteriales</taxon>
        <taxon>Haladaptataceae</taxon>
        <taxon>Halorussus</taxon>
    </lineage>
</organism>
<dbReference type="InterPro" id="IPR036661">
    <property type="entry name" value="Luciferase-like_sf"/>
</dbReference>
<evidence type="ECO:0000256" key="1">
    <source>
        <dbReference type="ARBA" id="ARBA00023002"/>
    </source>
</evidence>
<accession>A0A8U0HT10</accession>
<dbReference type="NCBIfam" id="TIGR03557">
    <property type="entry name" value="F420_G6P_family"/>
    <property type="match status" value="1"/>
</dbReference>
<evidence type="ECO:0000313" key="3">
    <source>
        <dbReference type="EMBL" id="UPV74017.1"/>
    </source>
</evidence>
<dbReference type="InterPro" id="IPR011251">
    <property type="entry name" value="Luciferase-like_dom"/>
</dbReference>
<dbReference type="PANTHER" id="PTHR43244:SF1">
    <property type="entry name" value="5,10-METHYLENETETRAHYDROMETHANOPTERIN REDUCTASE"/>
    <property type="match status" value="1"/>
</dbReference>
<dbReference type="GO" id="GO:0016705">
    <property type="term" value="F:oxidoreductase activity, acting on paired donors, with incorporation or reduction of molecular oxygen"/>
    <property type="evidence" value="ECO:0007669"/>
    <property type="project" value="InterPro"/>
</dbReference>
<gene>
    <name evidence="3" type="ORF">M0R89_15945</name>
</gene>
<dbReference type="EC" id="1.-.-.-" evidence="3"/>
<name>A0A8U0HT10_9EURY</name>
<proteinExistence type="predicted"/>
<sequence length="321" mass="35790">MVELGYTLSSEEHGPTDLVNHAVSAEEHGFDFASISDHFHPWIGQQGHAPFVWSTLGGIAAATDDLDVGVGVTCPIIRYPPALLAQATATVAKMFEDSDQQFYFGVGTGENLNEHVLGDHWPPHRVRLDMLEEAVDVIRKLWTGEMVSHHGDHYTVENARLFTLPDENPPLCVSAYGEQTARHAADFGDGFWSVGPQDVVETFEEEGGEGPKFSQLTVCYADDEDEAVETAYEYWPNSLLPGQLATELATPKFFEQACQMVEKEDVREADSIVTDPDPQTHVESVQEFIDAGYDHVYVHQIGAEQERAMEFYEENVLPEFR</sequence>
<protein>
    <submittedName>
        <fullName evidence="3">TIGR03557 family F420-dependent LLM class oxidoreductase</fullName>
        <ecNumber evidence="3">1.-.-.-</ecNumber>
    </submittedName>
</protein>
<keyword evidence="4" id="KW-1185">Reference proteome</keyword>
<dbReference type="EMBL" id="CP096659">
    <property type="protein sequence ID" value="UPV74017.1"/>
    <property type="molecule type" value="Genomic_DNA"/>
</dbReference>
<dbReference type="KEGG" id="halx:M0R89_15945"/>